<dbReference type="Proteomes" id="UP000321124">
    <property type="component" value="Chromosome"/>
</dbReference>
<reference evidence="3 4" key="1">
    <citation type="journal article" date="2019" name="Ecotoxicol. Environ. Saf.">
        <title>Microbial characterization of heavy metal resistant bacterial strains isolated from an electroplating wastewater treatment plant.</title>
        <authorList>
            <person name="Cai X."/>
            <person name="Zheng X."/>
            <person name="Zhang D."/>
            <person name="Iqbal W."/>
            <person name="Liu C."/>
            <person name="Yang B."/>
            <person name="Zhao X."/>
            <person name="Lu X."/>
            <person name="Mao Y."/>
        </authorList>
    </citation>
    <scope>NUCLEOTIDE SEQUENCE [LARGE SCALE GENOMIC DNA]</scope>
    <source>
        <strain evidence="3 4">Ni1-3</strain>
    </source>
</reference>
<dbReference type="InterPro" id="IPR001437">
    <property type="entry name" value="Tscrpt_elong_fac_GreA/B_C"/>
</dbReference>
<gene>
    <name evidence="3" type="primary">rnk</name>
    <name evidence="3" type="ORF">D0436_09515</name>
</gene>
<dbReference type="GO" id="GO:0003677">
    <property type="term" value="F:DNA binding"/>
    <property type="evidence" value="ECO:0007669"/>
    <property type="project" value="InterPro"/>
</dbReference>
<dbReference type="GO" id="GO:0006354">
    <property type="term" value="P:DNA-templated transcription elongation"/>
    <property type="evidence" value="ECO:0007669"/>
    <property type="project" value="TreeGrafter"/>
</dbReference>
<dbReference type="PANTHER" id="PTHR30437:SF5">
    <property type="entry name" value="REGULATOR OF NUCLEOSIDE DIPHOSPHATE KINASE"/>
    <property type="match status" value="1"/>
</dbReference>
<proteinExistence type="predicted"/>
<dbReference type="PANTHER" id="PTHR30437">
    <property type="entry name" value="TRANSCRIPTION ELONGATION FACTOR GREA"/>
    <property type="match status" value="1"/>
</dbReference>
<organism evidence="3 4">
    <name type="scientific">Shewanella decolorationis</name>
    <dbReference type="NCBI Taxonomy" id="256839"/>
    <lineage>
        <taxon>Bacteria</taxon>
        <taxon>Pseudomonadati</taxon>
        <taxon>Pseudomonadota</taxon>
        <taxon>Gammaproteobacteria</taxon>
        <taxon>Alteromonadales</taxon>
        <taxon>Shewanellaceae</taxon>
        <taxon>Shewanella</taxon>
    </lineage>
</organism>
<dbReference type="FunFam" id="3.10.50.30:FF:000002">
    <property type="entry name" value="Regulator of nucleoside diphosphate kinase"/>
    <property type="match status" value="1"/>
</dbReference>
<dbReference type="FunFam" id="1.10.286.20:FF:000002">
    <property type="entry name" value="Regulator of nucleoside diphosphate kinase"/>
    <property type="match status" value="1"/>
</dbReference>
<feature type="domain" description="Transcription elongation factor GreA/GreB C-terminal" evidence="1">
    <location>
        <begin position="50"/>
        <end position="125"/>
    </location>
</feature>
<accession>A0A5B8QXH6</accession>
<evidence type="ECO:0000313" key="3">
    <source>
        <dbReference type="EMBL" id="QDZ90687.1"/>
    </source>
</evidence>
<dbReference type="Pfam" id="PF14760">
    <property type="entry name" value="Rnk_N"/>
    <property type="match status" value="1"/>
</dbReference>
<evidence type="ECO:0000259" key="2">
    <source>
        <dbReference type="Pfam" id="PF14760"/>
    </source>
</evidence>
<name>A0A5B8QXH6_9GAMM</name>
<dbReference type="KEGG" id="sdeo:D0436_09515"/>
<dbReference type="Pfam" id="PF01272">
    <property type="entry name" value="GreA_GreB"/>
    <property type="match status" value="1"/>
</dbReference>
<sequence>MNTPKIIISEIDLERIERLLESLPANAFPGRAALEAELDRADIVPAAQMPGNVVTMNSEVKFSVSSSQDTFCLRLVYPKDAAGEGTISILAPVGSALLGLSQGDEIEWPGPGGSMVKVRIEEIMYQPERSGDFHR</sequence>
<dbReference type="EMBL" id="CP031775">
    <property type="protein sequence ID" value="QDZ90687.1"/>
    <property type="molecule type" value="Genomic_DNA"/>
</dbReference>
<dbReference type="GO" id="GO:0016301">
    <property type="term" value="F:kinase activity"/>
    <property type="evidence" value="ECO:0007669"/>
    <property type="project" value="UniProtKB-KW"/>
</dbReference>
<dbReference type="InterPro" id="IPR029462">
    <property type="entry name" value="Rnk_N"/>
</dbReference>
<feature type="domain" description="Regulator of nucleoside diphosphate kinase N-terminal" evidence="2">
    <location>
        <begin position="4"/>
        <end position="44"/>
    </location>
</feature>
<dbReference type="GO" id="GO:0032784">
    <property type="term" value="P:regulation of DNA-templated transcription elongation"/>
    <property type="evidence" value="ECO:0007669"/>
    <property type="project" value="InterPro"/>
</dbReference>
<dbReference type="InterPro" id="IPR023459">
    <property type="entry name" value="Tscrpt_elong_fac_GreA/B_fam"/>
</dbReference>
<keyword evidence="3" id="KW-0418">Kinase</keyword>
<protein>
    <submittedName>
        <fullName evidence="3">Nucleoside diphosphate kinase regulator</fullName>
    </submittedName>
</protein>
<evidence type="ECO:0000313" key="4">
    <source>
        <dbReference type="Proteomes" id="UP000321124"/>
    </source>
</evidence>
<dbReference type="RefSeq" id="WP_023265460.1">
    <property type="nucleotide sequence ID" value="NZ_BSOL01000005.1"/>
</dbReference>
<evidence type="ECO:0000259" key="1">
    <source>
        <dbReference type="Pfam" id="PF01272"/>
    </source>
</evidence>
<dbReference type="InterPro" id="IPR036953">
    <property type="entry name" value="GreA/GreB_C_sf"/>
</dbReference>
<dbReference type="Gene3D" id="1.10.286.20">
    <property type="match status" value="1"/>
</dbReference>
<dbReference type="NCBIfam" id="NF004396">
    <property type="entry name" value="PRK05753.1"/>
    <property type="match status" value="1"/>
</dbReference>
<dbReference type="AlphaFoldDB" id="A0A5B8QXH6"/>
<dbReference type="Gene3D" id="3.10.50.30">
    <property type="entry name" value="Transcription elongation factor, GreA/GreB, C-terminal domain"/>
    <property type="match status" value="1"/>
</dbReference>
<dbReference type="OrthoDB" id="192847at2"/>
<dbReference type="SUPFAM" id="SSF54534">
    <property type="entry name" value="FKBP-like"/>
    <property type="match status" value="1"/>
</dbReference>
<dbReference type="GO" id="GO:0070063">
    <property type="term" value="F:RNA polymerase binding"/>
    <property type="evidence" value="ECO:0007669"/>
    <property type="project" value="InterPro"/>
</dbReference>
<keyword evidence="3" id="KW-0808">Transferase</keyword>